<dbReference type="RefSeq" id="WP_194448470.1">
    <property type="nucleotide sequence ID" value="NZ_CP063849.1"/>
</dbReference>
<accession>A0A7S7NNB6</accession>
<evidence type="ECO:0000313" key="1">
    <source>
        <dbReference type="EMBL" id="QOY86801.1"/>
    </source>
</evidence>
<dbReference type="Proteomes" id="UP000593892">
    <property type="component" value="Chromosome"/>
</dbReference>
<dbReference type="AlphaFoldDB" id="A0A7S7NNB6"/>
<organism evidence="1 2">
    <name type="scientific">Paludibaculum fermentans</name>
    <dbReference type="NCBI Taxonomy" id="1473598"/>
    <lineage>
        <taxon>Bacteria</taxon>
        <taxon>Pseudomonadati</taxon>
        <taxon>Acidobacteriota</taxon>
        <taxon>Terriglobia</taxon>
        <taxon>Bryobacterales</taxon>
        <taxon>Bryobacteraceae</taxon>
        <taxon>Paludibaculum</taxon>
    </lineage>
</organism>
<dbReference type="EMBL" id="CP063849">
    <property type="protein sequence ID" value="QOY86801.1"/>
    <property type="molecule type" value="Genomic_DNA"/>
</dbReference>
<dbReference type="KEGG" id="pfer:IRI77_29060"/>
<protein>
    <submittedName>
        <fullName evidence="1">Uncharacterized protein</fullName>
    </submittedName>
</protein>
<name>A0A7S7NNB6_PALFE</name>
<evidence type="ECO:0000313" key="2">
    <source>
        <dbReference type="Proteomes" id="UP000593892"/>
    </source>
</evidence>
<keyword evidence="2" id="KW-1185">Reference proteome</keyword>
<gene>
    <name evidence="1" type="ORF">IRI77_29060</name>
</gene>
<proteinExistence type="predicted"/>
<sequence length="75" mass="8366">MIEAAKVAPLWNPQLKLVHEREKNRGNPNRATLAVARKLVAYLLAVDRSGQEFQPRAIAEKETGCLEEQVAMPAQ</sequence>
<reference evidence="1 2" key="1">
    <citation type="submission" date="2020-10" db="EMBL/GenBank/DDBJ databases">
        <title>Complete genome sequence of Paludibaculum fermentans P105T, a facultatively anaerobic acidobacterium capable of dissimilatory Fe(III) reduction.</title>
        <authorList>
            <person name="Dedysh S.N."/>
            <person name="Beletsky A.V."/>
            <person name="Kulichevskaya I.S."/>
            <person name="Mardanov A.V."/>
            <person name="Ravin N.V."/>
        </authorList>
    </citation>
    <scope>NUCLEOTIDE SEQUENCE [LARGE SCALE GENOMIC DNA]</scope>
    <source>
        <strain evidence="1 2">P105</strain>
    </source>
</reference>